<dbReference type="EMBL" id="CAJVCE010000016">
    <property type="protein sequence ID" value="CAG7651263.1"/>
    <property type="molecule type" value="Genomic_DNA"/>
</dbReference>
<organism evidence="3 4">
    <name type="scientific">Paenibacillus allorhizosphaerae</name>
    <dbReference type="NCBI Taxonomy" id="2849866"/>
    <lineage>
        <taxon>Bacteria</taxon>
        <taxon>Bacillati</taxon>
        <taxon>Bacillota</taxon>
        <taxon>Bacilli</taxon>
        <taxon>Bacillales</taxon>
        <taxon>Paenibacillaceae</taxon>
        <taxon>Paenibacillus</taxon>
    </lineage>
</organism>
<dbReference type="InterPro" id="IPR007560">
    <property type="entry name" value="Restrct_endonuc_IV_Mrr"/>
</dbReference>
<dbReference type="RefSeq" id="WP_218101181.1">
    <property type="nucleotide sequence ID" value="NZ_CAJVCE010000016.1"/>
</dbReference>
<evidence type="ECO:0000256" key="1">
    <source>
        <dbReference type="SAM" id="Phobius"/>
    </source>
</evidence>
<protein>
    <recommendedName>
        <fullName evidence="2">Restriction endonuclease type IV Mrr domain-containing protein</fullName>
    </recommendedName>
</protein>
<name>A0ABM8VNB7_9BACL</name>
<comment type="caution">
    <text evidence="3">The sequence shown here is derived from an EMBL/GenBank/DDBJ whole genome shotgun (WGS) entry which is preliminary data.</text>
</comment>
<dbReference type="Pfam" id="PF04471">
    <property type="entry name" value="Mrr_cat"/>
    <property type="match status" value="1"/>
</dbReference>
<keyword evidence="4" id="KW-1185">Reference proteome</keyword>
<dbReference type="PANTHER" id="PTHR30015:SF6">
    <property type="entry name" value="SLL1429 PROTEIN"/>
    <property type="match status" value="1"/>
</dbReference>
<evidence type="ECO:0000313" key="4">
    <source>
        <dbReference type="Proteomes" id="UP000730618"/>
    </source>
</evidence>
<keyword evidence="1" id="KW-0472">Membrane</keyword>
<sequence length="181" mass="20272">MAQEQINDFSNELTQSKHLIFALGAVGIIIILMSWIVAAIIRNRRLKRLEQSGIYDIDQMSGREFEEYLGQLFKFYGYSVIVTKEVGDFGADLVLSKDGIKIVVQAKRYSKNIGVKAVQEVHSAISYYNASEAWVVSNSGYTKAAITLAKTNNVRLIDRDELIEWCIKMNSNVLGEASGAR</sequence>
<keyword evidence="1" id="KW-0812">Transmembrane</keyword>
<reference evidence="3 4" key="1">
    <citation type="submission" date="2021-06" db="EMBL/GenBank/DDBJ databases">
        <authorList>
            <person name="Criscuolo A."/>
        </authorList>
    </citation>
    <scope>NUCLEOTIDE SEQUENCE [LARGE SCALE GENOMIC DNA]</scope>
    <source>
        <strain evidence="4">CIP 111802</strain>
    </source>
</reference>
<proteinExistence type="predicted"/>
<evidence type="ECO:0000313" key="3">
    <source>
        <dbReference type="EMBL" id="CAG7651263.1"/>
    </source>
</evidence>
<dbReference type="InterPro" id="IPR052906">
    <property type="entry name" value="Type_IV_Methyl-Rstrct_Enzyme"/>
</dbReference>
<gene>
    <name evidence="3" type="ORF">PAECIP111802_04920</name>
</gene>
<evidence type="ECO:0000259" key="2">
    <source>
        <dbReference type="Pfam" id="PF04471"/>
    </source>
</evidence>
<accession>A0ABM8VNB7</accession>
<dbReference type="Proteomes" id="UP000730618">
    <property type="component" value="Unassembled WGS sequence"/>
</dbReference>
<keyword evidence="1" id="KW-1133">Transmembrane helix</keyword>
<feature type="transmembrane region" description="Helical" evidence="1">
    <location>
        <begin position="20"/>
        <end position="41"/>
    </location>
</feature>
<feature type="domain" description="Restriction endonuclease type IV Mrr" evidence="2">
    <location>
        <begin position="57"/>
        <end position="166"/>
    </location>
</feature>
<dbReference type="PANTHER" id="PTHR30015">
    <property type="entry name" value="MRR RESTRICTION SYSTEM PROTEIN"/>
    <property type="match status" value="1"/>
</dbReference>